<dbReference type="AlphaFoldDB" id="F8NS28"/>
<evidence type="ECO:0000256" key="1">
    <source>
        <dbReference type="SAM" id="MobiDB-lite"/>
    </source>
</evidence>
<dbReference type="OrthoDB" id="2523383at2759"/>
<dbReference type="EMBL" id="GL945432">
    <property type="protein sequence ID" value="EGO26861.1"/>
    <property type="molecule type" value="Genomic_DNA"/>
</dbReference>
<reference evidence="2" key="1">
    <citation type="submission" date="2011-04" db="EMBL/GenBank/DDBJ databases">
        <title>Evolution of plant cell wall degrading machinery underlies the functional diversity of forest fungi.</title>
        <authorList>
            <consortium name="US DOE Joint Genome Institute (JGI-PGF)"/>
            <person name="Eastwood D.C."/>
            <person name="Floudas D."/>
            <person name="Binder M."/>
            <person name="Majcherczyk A."/>
            <person name="Schneider P."/>
            <person name="Aerts A."/>
            <person name="Asiegbu F.O."/>
            <person name="Baker S.E."/>
            <person name="Barry K."/>
            <person name="Bendiksby M."/>
            <person name="Blumentritt M."/>
            <person name="Coutinho P.M."/>
            <person name="Cullen D."/>
            <person name="Cullen D."/>
            <person name="Gathman A."/>
            <person name="Goodell B."/>
            <person name="Henrissat B."/>
            <person name="Ihrmark K."/>
            <person name="Kauserud H."/>
            <person name="Kohler A."/>
            <person name="LaButti K."/>
            <person name="Lapidus A."/>
            <person name="Lavin J.L."/>
            <person name="Lee Y.-H."/>
            <person name="Lindquist E."/>
            <person name="Lilly W."/>
            <person name="Lucas S."/>
            <person name="Morin E."/>
            <person name="Murat C."/>
            <person name="Oguiza J.A."/>
            <person name="Park J."/>
            <person name="Pisabarro A.G."/>
            <person name="Riley R."/>
            <person name="Rosling A."/>
            <person name="Salamov A."/>
            <person name="Schmidt O."/>
            <person name="Schmutz J."/>
            <person name="Skrede I."/>
            <person name="Stenlid J."/>
            <person name="Wiebenga A."/>
            <person name="Xie X."/>
            <person name="Kues U."/>
            <person name="Hibbett D.S."/>
            <person name="Hoffmeister D."/>
            <person name="Hogberg N."/>
            <person name="Martin F."/>
            <person name="Grigoriev I.V."/>
            <person name="Watkinson S.C."/>
        </authorList>
    </citation>
    <scope>NUCLEOTIDE SEQUENCE</scope>
    <source>
        <strain evidence="2">S7.9</strain>
    </source>
</reference>
<gene>
    <name evidence="2" type="ORF">SERLADRAFT_447979</name>
</gene>
<feature type="compositionally biased region" description="Polar residues" evidence="1">
    <location>
        <begin position="1"/>
        <end position="14"/>
    </location>
</feature>
<dbReference type="RefSeq" id="XP_007317034.1">
    <property type="nucleotide sequence ID" value="XM_007316972.1"/>
</dbReference>
<feature type="region of interest" description="Disordered" evidence="1">
    <location>
        <begin position="1"/>
        <end position="21"/>
    </location>
</feature>
<dbReference type="Proteomes" id="UP000008064">
    <property type="component" value="Unassembled WGS sequence"/>
</dbReference>
<protein>
    <recommendedName>
        <fullName evidence="3">Clp1-like protein</fullName>
    </recommendedName>
</protein>
<dbReference type="KEGG" id="sla:SERLADRAFT_447979"/>
<proteinExistence type="predicted"/>
<name>F8NS28_SERL9</name>
<accession>F8NS28</accession>
<evidence type="ECO:0008006" key="3">
    <source>
        <dbReference type="Google" id="ProtNLM"/>
    </source>
</evidence>
<dbReference type="GeneID" id="18816429"/>
<sequence length="287" mass="29901">MATASPSQNVQLPRTLQRPPYAEVSRDNIAALEPDLAGVPLEYVRRGLRVKANQMLAGISALSPSHLPSTLPRSHMSHTRSLTIPIRPSSLHPSSPSSPSFPTHILALTPASKSQAAYDAPATLVATHSLILAAHCASLPRLPHSTPPSSPGTVSITIPVLPLSIPAPQAFAPLHSFMYTHSTATLMSALLPACPSSFLSSLSTSSASARGTLSSGPALHTLSSHLLSHVPGGQHNAMSALAGVAQHVAAVWRNAVALGIHDHELWDCLDLAWEVVLGAMNLGAGIN</sequence>
<dbReference type="HOGENOM" id="CLU_059618_0_0_1"/>
<evidence type="ECO:0000313" key="2">
    <source>
        <dbReference type="EMBL" id="EGO26861.1"/>
    </source>
</evidence>
<organism>
    <name type="scientific">Serpula lacrymans var. lacrymans (strain S7.9)</name>
    <name type="common">Dry rot fungus</name>
    <dbReference type="NCBI Taxonomy" id="578457"/>
    <lineage>
        <taxon>Eukaryota</taxon>
        <taxon>Fungi</taxon>
        <taxon>Dikarya</taxon>
        <taxon>Basidiomycota</taxon>
        <taxon>Agaricomycotina</taxon>
        <taxon>Agaricomycetes</taxon>
        <taxon>Agaricomycetidae</taxon>
        <taxon>Boletales</taxon>
        <taxon>Coniophorineae</taxon>
        <taxon>Serpulaceae</taxon>
        <taxon>Serpula</taxon>
    </lineage>
</organism>